<keyword evidence="3" id="KW-1185">Reference proteome</keyword>
<feature type="compositionally biased region" description="Basic and acidic residues" evidence="1">
    <location>
        <begin position="14"/>
        <end position="23"/>
    </location>
</feature>
<accession>A0A090E139</accession>
<feature type="region of interest" description="Disordered" evidence="1">
    <location>
        <begin position="1"/>
        <end position="23"/>
    </location>
</feature>
<protein>
    <submittedName>
        <fullName evidence="2">Uncharacterized protein</fullName>
    </submittedName>
</protein>
<reference evidence="3" key="1">
    <citation type="submission" date="2014-08" db="EMBL/GenBank/DDBJ databases">
        <authorList>
            <person name="Moulin L."/>
        </authorList>
    </citation>
    <scope>NUCLEOTIDE SEQUENCE [LARGE SCALE GENOMIC DNA]</scope>
</reference>
<evidence type="ECO:0000256" key="1">
    <source>
        <dbReference type="SAM" id="MobiDB-lite"/>
    </source>
</evidence>
<dbReference type="AlphaFoldDB" id="A0A090E139"/>
<evidence type="ECO:0000313" key="3">
    <source>
        <dbReference type="Proteomes" id="UP000045285"/>
    </source>
</evidence>
<proteinExistence type="predicted"/>
<name>A0A090E139_MESPL</name>
<dbReference type="EMBL" id="CCMZ01000028">
    <property type="protein sequence ID" value="CDX20775.1"/>
    <property type="molecule type" value="Genomic_DNA"/>
</dbReference>
<organism evidence="2 3">
    <name type="scientific">Mesorhizobium plurifarium</name>
    <dbReference type="NCBI Taxonomy" id="69974"/>
    <lineage>
        <taxon>Bacteria</taxon>
        <taxon>Pseudomonadati</taxon>
        <taxon>Pseudomonadota</taxon>
        <taxon>Alphaproteobacteria</taxon>
        <taxon>Hyphomicrobiales</taxon>
        <taxon>Phyllobacteriaceae</taxon>
        <taxon>Mesorhizobium</taxon>
    </lineage>
</organism>
<dbReference type="Proteomes" id="UP000045285">
    <property type="component" value="Unassembled WGS sequence"/>
</dbReference>
<sequence>MRCPAIGAGGRSTMRKDEKRASDITSREIAYEHTHITYVTRRPMQELPRASFVKCMREITEATPEPRPNA</sequence>
<gene>
    <name evidence="2" type="ORF">MPL3356_340016</name>
</gene>
<evidence type="ECO:0000313" key="2">
    <source>
        <dbReference type="EMBL" id="CDX20775.1"/>
    </source>
</evidence>